<evidence type="ECO:0000313" key="1">
    <source>
        <dbReference type="EMBL" id="KAB1118499.1"/>
    </source>
</evidence>
<dbReference type="Proteomes" id="UP000471364">
    <property type="component" value="Unassembled WGS sequence"/>
</dbReference>
<dbReference type="EMBL" id="WAAR01000008">
    <property type="protein sequence ID" value="KAB1118499.1"/>
    <property type="molecule type" value="Genomic_DNA"/>
</dbReference>
<name>A0ABQ6UMM6_9ACTN</name>
<comment type="caution">
    <text evidence="1">The sequence shown here is derived from an EMBL/GenBank/DDBJ whole genome shotgun (WGS) entry which is preliminary data.</text>
</comment>
<evidence type="ECO:0000313" key="2">
    <source>
        <dbReference type="Proteomes" id="UP000471364"/>
    </source>
</evidence>
<dbReference type="Gene3D" id="1.10.10.10">
    <property type="entry name" value="Winged helix-like DNA-binding domain superfamily/Winged helix DNA-binding domain"/>
    <property type="match status" value="1"/>
</dbReference>
<dbReference type="RefSeq" id="WP_145755663.1">
    <property type="nucleotide sequence ID" value="NZ_CBDRIO010000037.1"/>
</dbReference>
<sequence length="467" mass="51196">MAQDLVYLVEGSVATPAVRVSLAEAGLKEREDLQEWVVVHPEVIGDGVRVITIEYDRWSTGSGTSARQRLDVLGLDRSGRLVVVELKRERDRDIHLQALTYAALVSRFTIATLASAHADFLNRRGQTTSADEAMAHLRDHVEGEFDPELLTNPRIVLLAAEHPPQVVTAVDWLCNVSGHRLDIELRTMSAWQIGTQVAVQFDSIYPVLGIDDMLLSPTDVDATTTSTVAEKTTEATRTANTVQRIIDNGLLAIGAALTLQPTTEIPADARAAIESWVAEEPYRGRATWTADSTGPLRWEGDGNTWRPTTLIRHIIKQASGLDRGGRGPAWWVTEAGVDLTALAYGRNTRDWTDLHQLIAQLRPGEWTNYGEIAQIIALPAISVGQHIASCLDCPYGAHRVLTSAGKPADGFRWADPTITQTCREVLTGEGIIFHSDGRADPDQKLSAATLHQRRKLKNIPMQDAPVS</sequence>
<gene>
    <name evidence="1" type="ORF">F6X54_03440</name>
</gene>
<dbReference type="InterPro" id="IPR036388">
    <property type="entry name" value="WH-like_DNA-bd_sf"/>
</dbReference>
<dbReference type="InterPro" id="IPR011856">
    <property type="entry name" value="tRNA_endonuc-like_dom_sf"/>
</dbReference>
<proteinExistence type="predicted"/>
<accession>A0ABQ6UMM6</accession>
<reference evidence="1 2" key="1">
    <citation type="submission" date="2019-09" db="EMBL/GenBank/DDBJ databases">
        <title>High taxonomic diversity of Micromonospora strains isolated from Medicago sativa nodules in different geographical locations.</title>
        <authorList>
            <person name="Martinez-Hidalgo P."/>
            <person name="Flores-Felix J.D."/>
            <person name="Velazquez E."/>
            <person name="Brau L."/>
            <person name="Trujillo M.E."/>
            <person name="Martinez-Molina E."/>
        </authorList>
    </citation>
    <scope>NUCLEOTIDE SEQUENCE [LARGE SCALE GENOMIC DNA]</scope>
    <source>
        <strain evidence="1 2">ALFB5</strain>
    </source>
</reference>
<organism evidence="1 2">
    <name type="scientific">Micromonospora aurantiaca</name>
    <name type="common">nom. illeg.</name>
    <dbReference type="NCBI Taxonomy" id="47850"/>
    <lineage>
        <taxon>Bacteria</taxon>
        <taxon>Bacillati</taxon>
        <taxon>Actinomycetota</taxon>
        <taxon>Actinomycetes</taxon>
        <taxon>Micromonosporales</taxon>
        <taxon>Micromonosporaceae</taxon>
        <taxon>Micromonospora</taxon>
    </lineage>
</organism>
<protein>
    <submittedName>
        <fullName evidence="1">DUF91 domain-containing protein</fullName>
    </submittedName>
</protein>
<dbReference type="Gene3D" id="3.40.1350.10">
    <property type="match status" value="1"/>
</dbReference>
<keyword evidence="2" id="KW-1185">Reference proteome</keyword>